<evidence type="ECO:0000313" key="1">
    <source>
        <dbReference type="EMBL" id="KAH3897402.1"/>
    </source>
</evidence>
<name>A0A9D4NPE9_DREPO</name>
<reference evidence="1" key="2">
    <citation type="submission" date="2020-11" db="EMBL/GenBank/DDBJ databases">
        <authorList>
            <person name="McCartney M.A."/>
            <person name="Auch B."/>
            <person name="Kono T."/>
            <person name="Mallez S."/>
            <person name="Becker A."/>
            <person name="Gohl D.M."/>
            <person name="Silverstein K.A.T."/>
            <person name="Koren S."/>
            <person name="Bechman K.B."/>
            <person name="Herman A."/>
            <person name="Abrahante J.E."/>
            <person name="Garbe J."/>
        </authorList>
    </citation>
    <scope>NUCLEOTIDE SEQUENCE</scope>
    <source>
        <strain evidence="1">Duluth1</strain>
        <tissue evidence="1">Whole animal</tissue>
    </source>
</reference>
<organism evidence="1 2">
    <name type="scientific">Dreissena polymorpha</name>
    <name type="common">Zebra mussel</name>
    <name type="synonym">Mytilus polymorpha</name>
    <dbReference type="NCBI Taxonomy" id="45954"/>
    <lineage>
        <taxon>Eukaryota</taxon>
        <taxon>Metazoa</taxon>
        <taxon>Spiralia</taxon>
        <taxon>Lophotrochozoa</taxon>
        <taxon>Mollusca</taxon>
        <taxon>Bivalvia</taxon>
        <taxon>Autobranchia</taxon>
        <taxon>Heteroconchia</taxon>
        <taxon>Euheterodonta</taxon>
        <taxon>Imparidentia</taxon>
        <taxon>Neoheterodontei</taxon>
        <taxon>Myida</taxon>
        <taxon>Dreissenoidea</taxon>
        <taxon>Dreissenidae</taxon>
        <taxon>Dreissena</taxon>
    </lineage>
</organism>
<dbReference type="Proteomes" id="UP000828390">
    <property type="component" value="Unassembled WGS sequence"/>
</dbReference>
<comment type="caution">
    <text evidence="1">The sequence shown here is derived from an EMBL/GenBank/DDBJ whole genome shotgun (WGS) entry which is preliminary data.</text>
</comment>
<accession>A0A9D4NPE9</accession>
<protein>
    <submittedName>
        <fullName evidence="1">Uncharacterized protein</fullName>
    </submittedName>
</protein>
<dbReference type="EMBL" id="JAIWYP010000001">
    <property type="protein sequence ID" value="KAH3897402.1"/>
    <property type="molecule type" value="Genomic_DNA"/>
</dbReference>
<reference evidence="1" key="1">
    <citation type="journal article" date="2019" name="bioRxiv">
        <title>The Genome of the Zebra Mussel, Dreissena polymorpha: A Resource for Invasive Species Research.</title>
        <authorList>
            <person name="McCartney M.A."/>
            <person name="Auch B."/>
            <person name="Kono T."/>
            <person name="Mallez S."/>
            <person name="Zhang Y."/>
            <person name="Obille A."/>
            <person name="Becker A."/>
            <person name="Abrahante J.E."/>
            <person name="Garbe J."/>
            <person name="Badalamenti J.P."/>
            <person name="Herman A."/>
            <person name="Mangelson H."/>
            <person name="Liachko I."/>
            <person name="Sullivan S."/>
            <person name="Sone E.D."/>
            <person name="Koren S."/>
            <person name="Silverstein K.A.T."/>
            <person name="Beckman K.B."/>
            <person name="Gohl D.M."/>
        </authorList>
    </citation>
    <scope>NUCLEOTIDE SEQUENCE</scope>
    <source>
        <strain evidence="1">Duluth1</strain>
        <tissue evidence="1">Whole animal</tissue>
    </source>
</reference>
<evidence type="ECO:0000313" key="2">
    <source>
        <dbReference type="Proteomes" id="UP000828390"/>
    </source>
</evidence>
<gene>
    <name evidence="1" type="ORF">DPMN_021590</name>
</gene>
<proteinExistence type="predicted"/>
<keyword evidence="2" id="KW-1185">Reference proteome</keyword>
<dbReference type="AlphaFoldDB" id="A0A9D4NPE9"/>
<sequence>MCEFRCPFCVKPFLQTAHTKGRSPVCTLMCISSAVPDCSSLEQIWHLCFSAPGVASDTFRGEMKEASENGQ</sequence>